<dbReference type="NCBIfam" id="TIGR01987">
    <property type="entry name" value="HI0074"/>
    <property type="match status" value="1"/>
</dbReference>
<dbReference type="RefSeq" id="WP_023949116.1">
    <property type="nucleotide sequence ID" value="NZ_BASD01000025.1"/>
</dbReference>
<gene>
    <name evidence="1" type="ORF">HFN_0888</name>
</gene>
<dbReference type="GO" id="GO:0016740">
    <property type="term" value="F:transferase activity"/>
    <property type="evidence" value="ECO:0007669"/>
    <property type="project" value="UniProtKB-KW"/>
</dbReference>
<proteinExistence type="predicted"/>
<keyword evidence="2" id="KW-1185">Reference proteome</keyword>
<dbReference type="AlphaFoldDB" id="T1DWH6"/>
<dbReference type="SUPFAM" id="SSF81593">
    <property type="entry name" value="Nucleotidyltransferase substrate binding subunit/domain"/>
    <property type="match status" value="1"/>
</dbReference>
<organism evidence="1 2">
    <name type="scientific">Helicobacter fennelliae MRY12-0050</name>
    <dbReference type="NCBI Taxonomy" id="1325130"/>
    <lineage>
        <taxon>Bacteria</taxon>
        <taxon>Pseudomonadati</taxon>
        <taxon>Campylobacterota</taxon>
        <taxon>Epsilonproteobacteria</taxon>
        <taxon>Campylobacterales</taxon>
        <taxon>Helicobacteraceae</taxon>
        <taxon>Helicobacter</taxon>
    </lineage>
</organism>
<dbReference type="Gene3D" id="1.20.120.330">
    <property type="entry name" value="Nucleotidyltransferases domain 2"/>
    <property type="match status" value="1"/>
</dbReference>
<name>T1DWH6_9HELI</name>
<dbReference type="Proteomes" id="UP000018143">
    <property type="component" value="Unassembled WGS sequence"/>
</dbReference>
<evidence type="ECO:0000313" key="1">
    <source>
        <dbReference type="EMBL" id="GAD19648.1"/>
    </source>
</evidence>
<reference evidence="1 2" key="1">
    <citation type="journal article" date="2013" name="Genome Announc.">
        <title>Draft Genome Sequence of Helicobacter fennelliae Strain MRY12-0050, Isolated from a Bacteremia Patient.</title>
        <authorList>
            <person name="Rimbara E."/>
            <person name="Matsui M."/>
            <person name="Mori S."/>
            <person name="Suzuki S."/>
            <person name="Suzuki M."/>
            <person name="Kim H."/>
            <person name="Sekizuka T."/>
            <person name="Kuroda M."/>
            <person name="Shibayama K."/>
        </authorList>
    </citation>
    <scope>NUCLEOTIDE SEQUENCE [LARGE SCALE GENOMIC DNA]</scope>
    <source>
        <strain evidence="1 2">MRY12-0050</strain>
    </source>
</reference>
<dbReference type="OrthoDB" id="9810452at2"/>
<protein>
    <submittedName>
        <fullName evidence="1">Nucleotidyltransferase substrate binding protein, HI0074 family</fullName>
    </submittedName>
</protein>
<dbReference type="eggNOG" id="COG1669">
    <property type="taxonomic scope" value="Bacteria"/>
</dbReference>
<keyword evidence="1" id="KW-0808">Transferase</keyword>
<dbReference type="STRING" id="1325130.HFN_0888"/>
<dbReference type="Pfam" id="PF08780">
    <property type="entry name" value="NTase_sub_bind"/>
    <property type="match status" value="1"/>
</dbReference>
<sequence length="127" mass="14690">MFDKAFLNLDELKARDFSSFSTLEKEGIIQRFEILVELSWKVLKDFLENEGFLIASPKDAIRQAFSSKLFGVDIADKWLESLNIRNLTSHTYTQDALDKNVRFILDEFLPLVKNLQQILKGKLCDMG</sequence>
<evidence type="ECO:0000313" key="2">
    <source>
        <dbReference type="Proteomes" id="UP000018143"/>
    </source>
</evidence>
<comment type="caution">
    <text evidence="1">The sequence shown here is derived from an EMBL/GenBank/DDBJ whole genome shotgun (WGS) entry which is preliminary data.</text>
</comment>
<dbReference type="EMBL" id="BASD01000025">
    <property type="protein sequence ID" value="GAD19648.1"/>
    <property type="molecule type" value="Genomic_DNA"/>
</dbReference>
<dbReference type="InterPro" id="IPR010235">
    <property type="entry name" value="HepT"/>
</dbReference>
<accession>T1DWH6</accession>